<name>A0A834TLV2_9FABA</name>
<keyword evidence="2" id="KW-0547">Nucleotide-binding</keyword>
<dbReference type="GO" id="GO:0006952">
    <property type="term" value="P:defense response"/>
    <property type="evidence" value="ECO:0007669"/>
    <property type="project" value="UniProtKB-KW"/>
</dbReference>
<dbReference type="OrthoDB" id="1743675at2759"/>
<proteinExistence type="predicted"/>
<evidence type="ECO:0000259" key="5">
    <source>
        <dbReference type="Pfam" id="PF23598"/>
    </source>
</evidence>
<feature type="domain" description="Disease resistance N-terminal" evidence="4">
    <location>
        <begin position="9"/>
        <end position="101"/>
    </location>
</feature>
<evidence type="ECO:0000256" key="2">
    <source>
        <dbReference type="ARBA" id="ARBA00022741"/>
    </source>
</evidence>
<comment type="caution">
    <text evidence="6">The sequence shown here is derived from an EMBL/GenBank/DDBJ whole genome shotgun (WGS) entry which is preliminary data.</text>
</comment>
<dbReference type="Proteomes" id="UP000634136">
    <property type="component" value="Unassembled WGS sequence"/>
</dbReference>
<dbReference type="Gene3D" id="3.80.10.10">
    <property type="entry name" value="Ribonuclease Inhibitor"/>
    <property type="match status" value="1"/>
</dbReference>
<keyword evidence="7" id="KW-1185">Reference proteome</keyword>
<dbReference type="Pfam" id="PF18052">
    <property type="entry name" value="Rx_N"/>
    <property type="match status" value="1"/>
</dbReference>
<keyword evidence="1" id="KW-0677">Repeat</keyword>
<dbReference type="GO" id="GO:0000166">
    <property type="term" value="F:nucleotide binding"/>
    <property type="evidence" value="ECO:0007669"/>
    <property type="project" value="UniProtKB-KW"/>
</dbReference>
<gene>
    <name evidence="6" type="ORF">G2W53_022857</name>
</gene>
<accession>A0A834TLV2</accession>
<dbReference type="Pfam" id="PF23598">
    <property type="entry name" value="LRR_14"/>
    <property type="match status" value="1"/>
</dbReference>
<evidence type="ECO:0000313" key="6">
    <source>
        <dbReference type="EMBL" id="KAF7824713.1"/>
    </source>
</evidence>
<organism evidence="6 7">
    <name type="scientific">Senna tora</name>
    <dbReference type="NCBI Taxonomy" id="362788"/>
    <lineage>
        <taxon>Eukaryota</taxon>
        <taxon>Viridiplantae</taxon>
        <taxon>Streptophyta</taxon>
        <taxon>Embryophyta</taxon>
        <taxon>Tracheophyta</taxon>
        <taxon>Spermatophyta</taxon>
        <taxon>Magnoliopsida</taxon>
        <taxon>eudicotyledons</taxon>
        <taxon>Gunneridae</taxon>
        <taxon>Pentapetalae</taxon>
        <taxon>rosids</taxon>
        <taxon>fabids</taxon>
        <taxon>Fabales</taxon>
        <taxon>Fabaceae</taxon>
        <taxon>Caesalpinioideae</taxon>
        <taxon>Cassia clade</taxon>
        <taxon>Senna</taxon>
    </lineage>
</organism>
<keyword evidence="3" id="KW-0611">Plant defense</keyword>
<dbReference type="EMBL" id="JAAIUW010000007">
    <property type="protein sequence ID" value="KAF7824713.1"/>
    <property type="molecule type" value="Genomic_DNA"/>
</dbReference>
<dbReference type="PANTHER" id="PTHR47186:SF45">
    <property type="entry name" value="DISEASE RESISTANCE RPP13-LIKE PROTEIN 1"/>
    <property type="match status" value="1"/>
</dbReference>
<dbReference type="SUPFAM" id="SSF52058">
    <property type="entry name" value="L domain-like"/>
    <property type="match status" value="1"/>
</dbReference>
<dbReference type="AlphaFoldDB" id="A0A834TLV2"/>
<dbReference type="InterPro" id="IPR032675">
    <property type="entry name" value="LRR_dom_sf"/>
</dbReference>
<dbReference type="InterPro" id="IPR041118">
    <property type="entry name" value="Rx_N"/>
</dbReference>
<sequence length="415" mass="47453">MAELVGGAFLSAALQVAFEKLASSEIFDFFQRRNLDETLLEKLHIILISVNQVIEDAEELQYRNTNVKKWLDELRHVVFKAEDIIDEIDTEASQQKLQAESQSIITKKVWGFLTPSVTSFDKEIEPRIQKVLDSLEYLIKQNEILGLKARLDVGTELRCFMLFQRIWHYSISSKALLSTLGHLKYVRALSFVGEGNLERLPNDIGNLKHLRCHGMTKLPSNFHKLINLCHLDLEGSSIMKAPKYMRKLKSLAIRSTEIVVEDARGSNLKELGTLKYLRDLRIGGCPKLIASWKKDWGVHNLLSLEHIEVGDDDDIENVESFPAAPNLRSICFVKCSKLKAINYMALGDLRYLQYLGFEDCPLMSFENFPDDEQASPISLSELHIRGNCPLLKQRCRKYKGQDWPKVSHIPGIRIL</sequence>
<protein>
    <submittedName>
        <fullName evidence="6">Putative disease resistance RPP13-like protein 1</fullName>
    </submittedName>
</protein>
<evidence type="ECO:0000259" key="4">
    <source>
        <dbReference type="Pfam" id="PF18052"/>
    </source>
</evidence>
<evidence type="ECO:0000256" key="3">
    <source>
        <dbReference type="ARBA" id="ARBA00022821"/>
    </source>
</evidence>
<evidence type="ECO:0000256" key="1">
    <source>
        <dbReference type="ARBA" id="ARBA00022737"/>
    </source>
</evidence>
<dbReference type="Gene3D" id="1.20.5.4130">
    <property type="match status" value="1"/>
</dbReference>
<reference evidence="6" key="1">
    <citation type="submission" date="2020-09" db="EMBL/GenBank/DDBJ databases">
        <title>Genome-Enabled Discovery of Anthraquinone Biosynthesis in Senna tora.</title>
        <authorList>
            <person name="Kang S.-H."/>
            <person name="Pandey R.P."/>
            <person name="Lee C.-M."/>
            <person name="Sim J.-S."/>
            <person name="Jeong J.-T."/>
            <person name="Choi B.-S."/>
            <person name="Jung M."/>
            <person name="Ginzburg D."/>
            <person name="Zhao K."/>
            <person name="Won S.Y."/>
            <person name="Oh T.-J."/>
            <person name="Yu Y."/>
            <person name="Kim N.-H."/>
            <person name="Lee O.R."/>
            <person name="Lee T.-H."/>
            <person name="Bashyal P."/>
            <person name="Kim T.-S."/>
            <person name="Lee W.-H."/>
            <person name="Kawkins C."/>
            <person name="Kim C.-K."/>
            <person name="Kim J.S."/>
            <person name="Ahn B.O."/>
            <person name="Rhee S.Y."/>
            <person name="Sohng J.K."/>
        </authorList>
    </citation>
    <scope>NUCLEOTIDE SEQUENCE</scope>
    <source>
        <tissue evidence="6">Leaf</tissue>
    </source>
</reference>
<feature type="domain" description="Disease resistance R13L4/SHOC-2-like LRR" evidence="5">
    <location>
        <begin position="174"/>
        <end position="353"/>
    </location>
</feature>
<dbReference type="PANTHER" id="PTHR47186">
    <property type="entry name" value="LEUCINE-RICH REPEAT-CONTAINING PROTEIN 57"/>
    <property type="match status" value="1"/>
</dbReference>
<dbReference type="InterPro" id="IPR055414">
    <property type="entry name" value="LRR_R13L4/SHOC2-like"/>
</dbReference>
<evidence type="ECO:0000313" key="7">
    <source>
        <dbReference type="Proteomes" id="UP000634136"/>
    </source>
</evidence>